<feature type="signal peptide" evidence="2">
    <location>
        <begin position="1"/>
        <end position="18"/>
    </location>
</feature>
<feature type="compositionally biased region" description="Low complexity" evidence="1">
    <location>
        <begin position="26"/>
        <end position="81"/>
    </location>
</feature>
<evidence type="ECO:0000313" key="3">
    <source>
        <dbReference type="EMBL" id="MBO8414307.1"/>
    </source>
</evidence>
<keyword evidence="2" id="KW-0732">Signal</keyword>
<protein>
    <recommendedName>
        <fullName evidence="5">Peptidase C-terminal archaeal/bacterial domain-containing protein</fullName>
    </recommendedName>
</protein>
<gene>
    <name evidence="3" type="ORF">IAC78_02375</name>
</gene>
<feature type="region of interest" description="Disordered" evidence="1">
    <location>
        <begin position="23"/>
        <end position="107"/>
    </location>
</feature>
<evidence type="ECO:0000256" key="1">
    <source>
        <dbReference type="SAM" id="MobiDB-lite"/>
    </source>
</evidence>
<evidence type="ECO:0008006" key="5">
    <source>
        <dbReference type="Google" id="ProtNLM"/>
    </source>
</evidence>
<dbReference type="EMBL" id="JADING010000066">
    <property type="protein sequence ID" value="MBO8414307.1"/>
    <property type="molecule type" value="Genomic_DNA"/>
</dbReference>
<comment type="caution">
    <text evidence="3">The sequence shown here is derived from an EMBL/GenBank/DDBJ whole genome shotgun (WGS) entry which is preliminary data.</text>
</comment>
<feature type="compositionally biased region" description="Acidic residues" evidence="1">
    <location>
        <begin position="95"/>
        <end position="107"/>
    </location>
</feature>
<evidence type="ECO:0000313" key="4">
    <source>
        <dbReference type="Proteomes" id="UP000823629"/>
    </source>
</evidence>
<accession>A0A9D9GLS5</accession>
<proteinExistence type="predicted"/>
<feature type="chain" id="PRO_5039359761" description="Peptidase C-terminal archaeal/bacterial domain-containing protein" evidence="2">
    <location>
        <begin position="19"/>
        <end position="392"/>
    </location>
</feature>
<name>A0A9D9GLS5_9BACL</name>
<reference evidence="3" key="2">
    <citation type="journal article" date="2021" name="PeerJ">
        <title>Extensive microbial diversity within the chicken gut microbiome revealed by metagenomics and culture.</title>
        <authorList>
            <person name="Gilroy R."/>
            <person name="Ravi A."/>
            <person name="Getino M."/>
            <person name="Pursley I."/>
            <person name="Horton D.L."/>
            <person name="Alikhan N.F."/>
            <person name="Baker D."/>
            <person name="Gharbi K."/>
            <person name="Hall N."/>
            <person name="Watson M."/>
            <person name="Adriaenssens E.M."/>
            <person name="Foster-Nyarko E."/>
            <person name="Jarju S."/>
            <person name="Secka A."/>
            <person name="Antonio M."/>
            <person name="Oren A."/>
            <person name="Chaudhuri R.R."/>
            <person name="La Ragione R."/>
            <person name="Hildebrand F."/>
            <person name="Pallen M.J."/>
        </authorList>
    </citation>
    <scope>NUCLEOTIDE SEQUENCE</scope>
    <source>
        <strain evidence="3">1748</strain>
    </source>
</reference>
<dbReference type="Proteomes" id="UP000823629">
    <property type="component" value="Unassembled WGS sequence"/>
</dbReference>
<organism evidence="3 4">
    <name type="scientific">Candidatus Scatoplasma merdavium</name>
    <dbReference type="NCBI Taxonomy" id="2840932"/>
    <lineage>
        <taxon>Bacteria</taxon>
        <taxon>Bacillati</taxon>
        <taxon>Bacillota</taxon>
        <taxon>Bacilli</taxon>
        <taxon>Bacillales</taxon>
        <taxon>Candidatus Scatoplasma</taxon>
    </lineage>
</organism>
<dbReference type="PROSITE" id="PS51257">
    <property type="entry name" value="PROKAR_LIPOPROTEIN"/>
    <property type="match status" value="1"/>
</dbReference>
<dbReference type="AlphaFoldDB" id="A0A9D9GLS5"/>
<evidence type="ECO:0000256" key="2">
    <source>
        <dbReference type="SAM" id="SignalP"/>
    </source>
</evidence>
<reference evidence="3" key="1">
    <citation type="submission" date="2020-10" db="EMBL/GenBank/DDBJ databases">
        <authorList>
            <person name="Gilroy R."/>
        </authorList>
    </citation>
    <scope>NUCLEOTIDE SEQUENCE</scope>
    <source>
        <strain evidence="3">1748</strain>
    </source>
</reference>
<sequence>MKKLLTLLMLGGMAFGLAACNDDTAETSSSSEETTTSETTTSEETTTSSETVSSETVSSSETVTSEDTTSSESTTVDNTVTKTMDLSKFTKTGDEDGEPGLEPNEYDTDGFFYAIGTQLEVGKRIKTAGTSDISGSSTPAKTDHVIMFTTTGGGTLTMNAKAGSKNTAGVIYLASTSATSPETLTTDYTVIDGVAFPDDNYAYYTLEFPSAGTYLILCTDNVSFKELEATWIPGAQHEVTSGLTVSNPNTLVPAEHLLGNYEAGKLGNYTLTGAVDMNSRRNDPTTGSKFTGNIGCVYAQLEGAEDNITFTPTSAGTLTIYAAGDGATGSLTISATGADDVTNALLDNGDKDLTTITTTLTANTTYTIHNTAVAEGAEIIDAYVYYITFAAI</sequence>